<dbReference type="Pfam" id="PF02566">
    <property type="entry name" value="OsmC"/>
    <property type="match status" value="1"/>
</dbReference>
<dbReference type="AlphaFoldDB" id="A0A1M5P776"/>
<dbReference type="EMBL" id="FQWF01000012">
    <property type="protein sequence ID" value="SHG97608.1"/>
    <property type="molecule type" value="Genomic_DNA"/>
</dbReference>
<keyword evidence="2" id="KW-1185">Reference proteome</keyword>
<dbReference type="Gene3D" id="3.30.300.20">
    <property type="match status" value="1"/>
</dbReference>
<dbReference type="PANTHER" id="PTHR42830">
    <property type="entry name" value="OSMOTICALLY INDUCIBLE FAMILY PROTEIN"/>
    <property type="match status" value="1"/>
</dbReference>
<proteinExistence type="predicted"/>
<dbReference type="Proteomes" id="UP000184020">
    <property type="component" value="Unassembled WGS sequence"/>
</dbReference>
<dbReference type="PANTHER" id="PTHR42830:SF2">
    <property type="entry name" value="OSMC_OHR FAMILY PROTEIN"/>
    <property type="match status" value="1"/>
</dbReference>
<sequence length="146" mass="16384">MENTHQYEVNFEWTQDRKGIISSPVLNQKIEIVTPPDFPKGEPNIWSSEHLFVAAISSCVMNTFFAIADNSELEYESIKCNAIGIVEKIDEMYTVTEIKLKPILTIADAEDSDKALRVLEMSEKNCLISNSVKSNIVVESEIVVTA</sequence>
<name>A0A1M5P776_9FLAO</name>
<protein>
    <submittedName>
        <fullName evidence="1">Peroxiredoxin, SACOL1771 subfamily</fullName>
    </submittedName>
</protein>
<evidence type="ECO:0000313" key="2">
    <source>
        <dbReference type="Proteomes" id="UP000184020"/>
    </source>
</evidence>
<evidence type="ECO:0000313" key="1">
    <source>
        <dbReference type="EMBL" id="SHG97608.1"/>
    </source>
</evidence>
<dbReference type="RefSeq" id="WP_073021218.1">
    <property type="nucleotide sequence ID" value="NZ_FQWF01000012.1"/>
</dbReference>
<reference evidence="2" key="1">
    <citation type="submission" date="2016-11" db="EMBL/GenBank/DDBJ databases">
        <authorList>
            <person name="Varghese N."/>
            <person name="Submissions S."/>
        </authorList>
    </citation>
    <scope>NUCLEOTIDE SEQUENCE [LARGE SCALE GENOMIC DNA]</scope>
    <source>
        <strain evidence="2">DSM 17659</strain>
    </source>
</reference>
<dbReference type="SUPFAM" id="SSF82784">
    <property type="entry name" value="OsmC-like"/>
    <property type="match status" value="1"/>
</dbReference>
<dbReference type="STRING" id="229205.SAMN05444372_11288"/>
<accession>A0A1M5P776</accession>
<organism evidence="1 2">
    <name type="scientific">Flavobacterium micromati</name>
    <dbReference type="NCBI Taxonomy" id="229205"/>
    <lineage>
        <taxon>Bacteria</taxon>
        <taxon>Pseudomonadati</taxon>
        <taxon>Bacteroidota</taxon>
        <taxon>Flavobacteriia</taxon>
        <taxon>Flavobacteriales</taxon>
        <taxon>Flavobacteriaceae</taxon>
        <taxon>Flavobacterium</taxon>
    </lineage>
</organism>
<dbReference type="InterPro" id="IPR052707">
    <property type="entry name" value="OsmC_Ohr_Peroxiredoxin"/>
</dbReference>
<gene>
    <name evidence="1" type="ORF">SAMN05444372_11288</name>
</gene>
<dbReference type="InterPro" id="IPR003718">
    <property type="entry name" value="OsmC/Ohr_fam"/>
</dbReference>
<dbReference type="InterPro" id="IPR036102">
    <property type="entry name" value="OsmC/Ohrsf"/>
</dbReference>
<dbReference type="OrthoDB" id="9795405at2"/>
<dbReference type="InterPro" id="IPR015946">
    <property type="entry name" value="KH_dom-like_a/b"/>
</dbReference>